<feature type="region of interest" description="Disordered" evidence="1">
    <location>
        <begin position="27"/>
        <end position="55"/>
    </location>
</feature>
<dbReference type="Proteomes" id="UP001178461">
    <property type="component" value="Chromosome 5"/>
</dbReference>
<evidence type="ECO:0000313" key="2">
    <source>
        <dbReference type="EMBL" id="CAI5774220.1"/>
    </source>
</evidence>
<dbReference type="EMBL" id="OX395130">
    <property type="protein sequence ID" value="CAI5774220.1"/>
    <property type="molecule type" value="Genomic_DNA"/>
</dbReference>
<accession>A0AA35P618</accession>
<protein>
    <submittedName>
        <fullName evidence="2">Uncharacterized protein</fullName>
    </submittedName>
</protein>
<evidence type="ECO:0000256" key="1">
    <source>
        <dbReference type="SAM" id="MobiDB-lite"/>
    </source>
</evidence>
<reference evidence="2" key="1">
    <citation type="submission" date="2022-12" db="EMBL/GenBank/DDBJ databases">
        <authorList>
            <person name="Alioto T."/>
            <person name="Alioto T."/>
            <person name="Gomez Garrido J."/>
        </authorList>
    </citation>
    <scope>NUCLEOTIDE SEQUENCE</scope>
</reference>
<name>A0AA35P618_9SAUR</name>
<gene>
    <name evidence="2" type="ORF">PODLI_1B042823</name>
</gene>
<organism evidence="2 3">
    <name type="scientific">Podarcis lilfordi</name>
    <name type="common">Lilford's wall lizard</name>
    <dbReference type="NCBI Taxonomy" id="74358"/>
    <lineage>
        <taxon>Eukaryota</taxon>
        <taxon>Metazoa</taxon>
        <taxon>Chordata</taxon>
        <taxon>Craniata</taxon>
        <taxon>Vertebrata</taxon>
        <taxon>Euteleostomi</taxon>
        <taxon>Lepidosauria</taxon>
        <taxon>Squamata</taxon>
        <taxon>Bifurcata</taxon>
        <taxon>Unidentata</taxon>
        <taxon>Episquamata</taxon>
        <taxon>Laterata</taxon>
        <taxon>Lacertibaenia</taxon>
        <taxon>Lacertidae</taxon>
        <taxon>Podarcis</taxon>
    </lineage>
</organism>
<keyword evidence="3" id="KW-1185">Reference proteome</keyword>
<evidence type="ECO:0000313" key="3">
    <source>
        <dbReference type="Proteomes" id="UP001178461"/>
    </source>
</evidence>
<dbReference type="AlphaFoldDB" id="A0AA35P618"/>
<proteinExistence type="predicted"/>
<sequence>MICTTERFSSELWLTWRRSAAAAAVSARGLRDPSSGPKRPGPWAEPSEAGERAVPAAPAAAAARCRRLLRRRDLIPAIPSLVTPHIDSCNILCHLSNDACGNLDNFPSCISSPLKGVTLFFLQIGLRVLFWLLTKGVVGRFPNTNGLEEGILKTSSLVPL</sequence>